<dbReference type="PANTHER" id="PTHR38030:SF2">
    <property type="entry name" value="PROTOPORPHYRINOGEN IX DEHYDROGENASE [QUINONE]"/>
    <property type="match status" value="1"/>
</dbReference>
<evidence type="ECO:0000313" key="10">
    <source>
        <dbReference type="Proteomes" id="UP000199648"/>
    </source>
</evidence>
<dbReference type="CDD" id="cd00133">
    <property type="entry name" value="PTS_IIB"/>
    <property type="match status" value="1"/>
</dbReference>
<comment type="cofactor">
    <cofactor evidence="7">
        <name>FMN</name>
        <dbReference type="ChEBI" id="CHEBI:58210"/>
    </cofactor>
    <text evidence="7">Binds 1 FMN non-covalently per subunit.</text>
</comment>
<dbReference type="InterPro" id="IPR029039">
    <property type="entry name" value="Flavoprotein-like_sf"/>
</dbReference>
<accession>A0A1G5PW15</accession>
<comment type="similarity">
    <text evidence="7">Belongs to the HemG family.</text>
</comment>
<dbReference type="HAMAP" id="MF_00853">
    <property type="entry name" value="HemG"/>
    <property type="match status" value="1"/>
</dbReference>
<comment type="function">
    <text evidence="7">Catalyzes the 6-electron oxidation of protoporphyrinogen IX to form protoporphyrin IX; under anaerobic conditions uses menaquinone as an electron acceptor, under aerobic conditions uses ubiquinone as an electron acceptor.</text>
</comment>
<dbReference type="GO" id="GO:0004729">
    <property type="term" value="F:oxygen-dependent protoporphyrinogen oxidase activity"/>
    <property type="evidence" value="ECO:0007669"/>
    <property type="project" value="InterPro"/>
</dbReference>
<dbReference type="GO" id="GO:0070819">
    <property type="term" value="F:menaquinone-dependent protoporphyrinogen oxidase activity"/>
    <property type="evidence" value="ECO:0007669"/>
    <property type="project" value="UniProtKB-UniRule"/>
</dbReference>
<evidence type="ECO:0000313" key="9">
    <source>
        <dbReference type="EMBL" id="SCZ53612.1"/>
    </source>
</evidence>
<evidence type="ECO:0000256" key="3">
    <source>
        <dbReference type="ARBA" id="ARBA00022741"/>
    </source>
</evidence>
<dbReference type="NCBIfam" id="NF008316">
    <property type="entry name" value="PRK11104.1"/>
    <property type="match status" value="1"/>
</dbReference>
<dbReference type="UniPathway" id="UPA00251">
    <property type="reaction ID" value="UER00324"/>
</dbReference>
<protein>
    <recommendedName>
        <fullName evidence="7">Protoporphyrinogen IX dehydrogenase [quinone]</fullName>
        <ecNumber evidence="7">1.3.5.3</ecNumber>
    </recommendedName>
    <alternativeName>
        <fullName evidence="7">Protoporphyrinogen IX dehydrogenase [menaquinone]</fullName>
    </alternativeName>
    <alternativeName>
        <fullName evidence="7">Protoporphyrinogen IX dehydrogenase [ubiquinone]</fullName>
    </alternativeName>
    <alternativeName>
        <fullName evidence="7">Protoporphyrinogen oxidase</fullName>
        <shortName evidence="7">PPO</shortName>
    </alternativeName>
</protein>
<dbReference type="Proteomes" id="UP000199648">
    <property type="component" value="Unassembled WGS sequence"/>
</dbReference>
<dbReference type="Gene3D" id="3.40.50.360">
    <property type="match status" value="1"/>
</dbReference>
<dbReference type="InterPro" id="IPR044264">
    <property type="entry name" value="HemG"/>
</dbReference>
<keyword evidence="4 7" id="KW-0560">Oxidoreductase</keyword>
<comment type="pathway">
    <text evidence="7">Porphyrin-containing compound metabolism; protoporphyrin-IX biosynthesis; protoporphyrin-IX from protoporphyrinogen-IX: step 1/1.</text>
</comment>
<organism evidence="9 10">
    <name type="scientific">Thiohalomonas denitrificans</name>
    <dbReference type="NCBI Taxonomy" id="415747"/>
    <lineage>
        <taxon>Bacteria</taxon>
        <taxon>Pseudomonadati</taxon>
        <taxon>Pseudomonadota</taxon>
        <taxon>Gammaproteobacteria</taxon>
        <taxon>Thiohalomonadales</taxon>
        <taxon>Thiohalomonadaceae</taxon>
        <taxon>Thiohalomonas</taxon>
    </lineage>
</organism>
<dbReference type="GO" id="GO:0006782">
    <property type="term" value="P:protoporphyrinogen IX biosynthetic process"/>
    <property type="evidence" value="ECO:0007669"/>
    <property type="project" value="UniProtKB-UniRule"/>
</dbReference>
<proteinExistence type="inferred from homology"/>
<comment type="catalytic activity">
    <reaction evidence="7">
        <text>protoporphyrinogen IX + 3 a ubiquinone = protoporphyrin IX + 3 a ubiquinol</text>
        <dbReference type="Rhea" id="RHEA:63936"/>
        <dbReference type="Rhea" id="RHEA-COMP:9565"/>
        <dbReference type="Rhea" id="RHEA-COMP:9566"/>
        <dbReference type="ChEBI" id="CHEBI:16389"/>
        <dbReference type="ChEBI" id="CHEBI:17976"/>
        <dbReference type="ChEBI" id="CHEBI:57306"/>
        <dbReference type="ChEBI" id="CHEBI:57307"/>
    </reaction>
</comment>
<dbReference type="InterPro" id="IPR026816">
    <property type="entry name" value="Flavodoxin_dom"/>
</dbReference>
<dbReference type="OrthoDB" id="9795729at2"/>
<keyword evidence="7" id="KW-1003">Cell membrane</keyword>
<keyword evidence="10" id="KW-1185">Reference proteome</keyword>
<comment type="subcellular location">
    <subcellularLocation>
        <location evidence="7">Cell membrane</location>
        <topology evidence="7">Peripheral membrane protein</topology>
    </subcellularLocation>
</comment>
<evidence type="ECO:0000256" key="1">
    <source>
        <dbReference type="ARBA" id="ARBA00022630"/>
    </source>
</evidence>
<dbReference type="GO" id="GO:0010181">
    <property type="term" value="F:FMN binding"/>
    <property type="evidence" value="ECO:0007669"/>
    <property type="project" value="UniProtKB-UniRule"/>
</dbReference>
<dbReference type="EMBL" id="FMWD01000002">
    <property type="protein sequence ID" value="SCZ53612.1"/>
    <property type="molecule type" value="Genomic_DNA"/>
</dbReference>
<reference evidence="9 10" key="1">
    <citation type="submission" date="2016-10" db="EMBL/GenBank/DDBJ databases">
        <authorList>
            <person name="de Groot N.N."/>
        </authorList>
    </citation>
    <scope>NUCLEOTIDE SEQUENCE [LARGE SCALE GENOMIC DNA]</scope>
    <source>
        <strain evidence="9 10">HLD2</strain>
    </source>
</reference>
<feature type="domain" description="Flavodoxin-like" evidence="8">
    <location>
        <begin position="4"/>
        <end position="176"/>
    </location>
</feature>
<evidence type="ECO:0000256" key="5">
    <source>
        <dbReference type="ARBA" id="ARBA00023136"/>
    </source>
</evidence>
<evidence type="ECO:0000259" key="8">
    <source>
        <dbReference type="PROSITE" id="PS50902"/>
    </source>
</evidence>
<dbReference type="InterPro" id="IPR008254">
    <property type="entry name" value="Flavodoxin/NO_synth"/>
</dbReference>
<comment type="catalytic activity">
    <reaction evidence="7">
        <text>protoporphyrinogen IX + 3 a quinone = protoporphyrin IX + 3 a quinol</text>
        <dbReference type="Rhea" id="RHEA:65032"/>
        <dbReference type="ChEBI" id="CHEBI:24646"/>
        <dbReference type="ChEBI" id="CHEBI:57306"/>
        <dbReference type="ChEBI" id="CHEBI:57307"/>
        <dbReference type="ChEBI" id="CHEBI:132124"/>
        <dbReference type="EC" id="1.3.5.3"/>
    </reaction>
</comment>
<gene>
    <name evidence="7" type="primary">hemG</name>
    <name evidence="9" type="ORF">SAMN03097708_00963</name>
</gene>
<keyword evidence="3 7" id="KW-0547">Nucleotide-binding</keyword>
<keyword evidence="1 7" id="KW-0285">Flavoprotein</keyword>
<sequence>MSEILIAYSTTDGHTREISVRLRQVIKQQGHQVTLISIDDEPDIDLDRFDKIILGASIRYGKHSKQVYKFIEKNRNELESKSNAFFSVNVVARKPDKNRPETNPYLRKFLKQIKWKPKEVTVFAGKINYPKYHFWDRQMIRLIMWMTKGPTDPKAVVEFTDWEQVEAFGRLIGKME</sequence>
<evidence type="ECO:0000256" key="2">
    <source>
        <dbReference type="ARBA" id="ARBA00022643"/>
    </source>
</evidence>
<evidence type="ECO:0000256" key="4">
    <source>
        <dbReference type="ARBA" id="ARBA00023002"/>
    </source>
</evidence>
<dbReference type="PANTHER" id="PTHR38030">
    <property type="entry name" value="PROTOPORPHYRINOGEN IX DEHYDROGENASE [MENAQUINONE]"/>
    <property type="match status" value="1"/>
</dbReference>
<dbReference type="RefSeq" id="WP_092993177.1">
    <property type="nucleotide sequence ID" value="NZ_FMWD01000002.1"/>
</dbReference>
<keyword evidence="5" id="KW-0472">Membrane</keyword>
<comment type="catalytic activity">
    <reaction evidence="7">
        <text>protoporphyrinogen IX + 3 a menaquinone = protoporphyrin IX + 3 a menaquinol</text>
        <dbReference type="Rhea" id="RHEA:27409"/>
        <dbReference type="Rhea" id="RHEA-COMP:9537"/>
        <dbReference type="Rhea" id="RHEA-COMP:9539"/>
        <dbReference type="ChEBI" id="CHEBI:16374"/>
        <dbReference type="ChEBI" id="CHEBI:18151"/>
        <dbReference type="ChEBI" id="CHEBI:57306"/>
        <dbReference type="ChEBI" id="CHEBI:57307"/>
        <dbReference type="EC" id="1.3.5.3"/>
    </reaction>
</comment>
<evidence type="ECO:0000256" key="7">
    <source>
        <dbReference type="HAMAP-Rule" id="MF_00853"/>
    </source>
</evidence>
<dbReference type="Pfam" id="PF12724">
    <property type="entry name" value="Flavodoxin_5"/>
    <property type="match status" value="1"/>
</dbReference>
<dbReference type="InterPro" id="IPR052200">
    <property type="entry name" value="Protoporphyrinogen_IX_DH"/>
</dbReference>
<keyword evidence="6 7" id="KW-0627">Porphyrin biosynthesis</keyword>
<name>A0A1G5PW15_9GAMM</name>
<dbReference type="GO" id="GO:0005886">
    <property type="term" value="C:plasma membrane"/>
    <property type="evidence" value="ECO:0007669"/>
    <property type="project" value="UniProtKB-SubCell"/>
</dbReference>
<dbReference type="SUPFAM" id="SSF52218">
    <property type="entry name" value="Flavoproteins"/>
    <property type="match status" value="1"/>
</dbReference>
<dbReference type="AlphaFoldDB" id="A0A1G5PW15"/>
<evidence type="ECO:0000256" key="6">
    <source>
        <dbReference type="ARBA" id="ARBA00023244"/>
    </source>
</evidence>
<dbReference type="STRING" id="415747.SAMN03097708_00963"/>
<keyword evidence="2 7" id="KW-0288">FMN</keyword>
<dbReference type="EC" id="1.3.5.3" evidence="7"/>
<dbReference type="PROSITE" id="PS50902">
    <property type="entry name" value="FLAVODOXIN_LIKE"/>
    <property type="match status" value="1"/>
</dbReference>